<evidence type="ECO:0000313" key="8">
    <source>
        <dbReference type="Proteomes" id="UP000574369"/>
    </source>
</evidence>
<dbReference type="Gene3D" id="3.40.50.360">
    <property type="match status" value="1"/>
</dbReference>
<dbReference type="SUPFAM" id="SSF52218">
    <property type="entry name" value="Flavoproteins"/>
    <property type="match status" value="1"/>
</dbReference>
<feature type="domain" description="Flavodoxin-like" evidence="5">
    <location>
        <begin position="50"/>
        <end position="189"/>
    </location>
</feature>
<evidence type="ECO:0000256" key="2">
    <source>
        <dbReference type="ARBA" id="ARBA00022643"/>
    </source>
</evidence>
<dbReference type="PROSITE" id="PS51384">
    <property type="entry name" value="FAD_FR"/>
    <property type="match status" value="1"/>
</dbReference>
<keyword evidence="1" id="KW-0285">Flavoprotein</keyword>
<evidence type="ECO:0000259" key="6">
    <source>
        <dbReference type="PROSITE" id="PS51384"/>
    </source>
</evidence>
<proteinExistence type="predicted"/>
<dbReference type="Gene3D" id="3.40.50.80">
    <property type="entry name" value="Nucleotide-binding domain of ferredoxin-NADP reductase (FNR) module"/>
    <property type="match status" value="1"/>
</dbReference>
<organism evidence="7 8">
    <name type="scientific">Roseateles terrae</name>
    <dbReference type="NCBI Taxonomy" id="431060"/>
    <lineage>
        <taxon>Bacteria</taxon>
        <taxon>Pseudomonadati</taxon>
        <taxon>Pseudomonadota</taxon>
        <taxon>Betaproteobacteria</taxon>
        <taxon>Burkholderiales</taxon>
        <taxon>Sphaerotilaceae</taxon>
        <taxon>Roseateles</taxon>
    </lineage>
</organism>
<dbReference type="Pfam" id="PF00175">
    <property type="entry name" value="NAD_binding_1"/>
    <property type="match status" value="1"/>
</dbReference>
<reference evidence="7 8" key="1">
    <citation type="submission" date="2020-08" db="EMBL/GenBank/DDBJ databases">
        <title>Genomic Encyclopedia of Type Strains, Phase III (KMG-III): the genomes of soil and plant-associated and newly described type strains.</title>
        <authorList>
            <person name="Whitman W."/>
        </authorList>
    </citation>
    <scope>NUCLEOTIDE SEQUENCE [LARGE SCALE GENOMIC DNA]</scope>
    <source>
        <strain evidence="7 8">CECT 7247</strain>
    </source>
</reference>
<dbReference type="PANTHER" id="PTHR19384:SF17">
    <property type="entry name" value="NADPH--CYTOCHROME P450 REDUCTASE"/>
    <property type="match status" value="1"/>
</dbReference>
<dbReference type="InterPro" id="IPR017927">
    <property type="entry name" value="FAD-bd_FR_type"/>
</dbReference>
<dbReference type="PANTHER" id="PTHR19384">
    <property type="entry name" value="NITRIC OXIDE SYNTHASE-RELATED"/>
    <property type="match status" value="1"/>
</dbReference>
<evidence type="ECO:0000256" key="3">
    <source>
        <dbReference type="ARBA" id="ARBA00022982"/>
    </source>
</evidence>
<dbReference type="InterPro" id="IPR001094">
    <property type="entry name" value="Flavdoxin-like"/>
</dbReference>
<gene>
    <name evidence="7" type="ORF">FHS28_003530</name>
</gene>
<dbReference type="EC" id="1.6.2.4" evidence="4"/>
<dbReference type="PRINTS" id="PR00369">
    <property type="entry name" value="FLAVODOXIN"/>
</dbReference>
<sequence>MASRLALALLLVLLYLILCAAVAWRHRRLQRAAAAEAAALLPTADAGPPVLVLHASQTGQAESLAWRTGKFLHLAGMPVRVCALGQVSEQDLRASRHALIIASTYGEGDPPDSAAPFVRDVMSQTPGLDLRHLQVGVMALGDQTYAHFCGFGRAVHAWLLQCGAQPLFDRIDVDREDPAGFAQWQQRLSHVAGTADLPETTDWSGPAFEPWQLVERRHLNPGSLGGPVFHLALMPPAGQPLPSWEAGDLVQVLPASVMAEDSTGGADVAIAAATSVADADANANANANANDVAGRTRPREYTIASLPQCGRVELLVRQTRREDGRLGQASGLLTEQLPLNGEIALRVRAHPSFRIGDNHQRPLILIGNGTGLAGLRAHLQARAAAASPPAWLVFGERQSAHDAHYRDEIAAWQRSGLLRHTDLAFSRDQAERLHVQHLLAQQSERLRQWVADDAAIYVCGSLQGMAGAVDAVLREALGDARVDQLLQQGRYRRDVY</sequence>
<dbReference type="PROSITE" id="PS50902">
    <property type="entry name" value="FLAVODOXIN_LIKE"/>
    <property type="match status" value="1"/>
</dbReference>
<dbReference type="GO" id="GO:0004783">
    <property type="term" value="F:sulfite reductase (NADPH) activity"/>
    <property type="evidence" value="ECO:0007669"/>
    <property type="project" value="UniProtKB-EC"/>
</dbReference>
<protein>
    <recommendedName>
        <fullName evidence="4">NADPH--hemoprotein reductase</fullName>
        <ecNumber evidence="4">1.6.2.4</ecNumber>
    </recommendedName>
</protein>
<dbReference type="SUPFAM" id="SSF52343">
    <property type="entry name" value="Ferredoxin reductase-like, C-terminal NADP-linked domain"/>
    <property type="match status" value="1"/>
</dbReference>
<dbReference type="InterPro" id="IPR001433">
    <property type="entry name" value="OxRdtase_FAD/NAD-bd"/>
</dbReference>
<dbReference type="InterPro" id="IPR008254">
    <property type="entry name" value="Flavodoxin/NO_synth"/>
</dbReference>
<dbReference type="InterPro" id="IPR017938">
    <property type="entry name" value="Riboflavin_synthase-like_b-brl"/>
</dbReference>
<evidence type="ECO:0000259" key="5">
    <source>
        <dbReference type="PROSITE" id="PS50902"/>
    </source>
</evidence>
<dbReference type="InterPro" id="IPR001709">
    <property type="entry name" value="Flavoprot_Pyr_Nucl_cyt_Rdtase"/>
</dbReference>
<keyword evidence="3" id="KW-0249">Electron transport</keyword>
<keyword evidence="3" id="KW-0813">Transport</keyword>
<dbReference type="SUPFAM" id="SSF63380">
    <property type="entry name" value="Riboflavin synthase domain-like"/>
    <property type="match status" value="1"/>
</dbReference>
<dbReference type="InterPro" id="IPR029039">
    <property type="entry name" value="Flavoprotein-like_sf"/>
</dbReference>
<evidence type="ECO:0000313" key="7">
    <source>
        <dbReference type="EMBL" id="MBB3196120.1"/>
    </source>
</evidence>
<dbReference type="CDD" id="cd06200">
    <property type="entry name" value="SiR_like1"/>
    <property type="match status" value="1"/>
</dbReference>
<evidence type="ECO:0000256" key="1">
    <source>
        <dbReference type="ARBA" id="ARBA00022630"/>
    </source>
</evidence>
<dbReference type="RefSeq" id="WP_088453288.1">
    <property type="nucleotide sequence ID" value="NZ_JACHXO010000006.1"/>
</dbReference>
<keyword evidence="8" id="KW-1185">Reference proteome</keyword>
<dbReference type="InterPro" id="IPR039261">
    <property type="entry name" value="FNR_nucleotide-bd"/>
</dbReference>
<dbReference type="PRINTS" id="PR00371">
    <property type="entry name" value="FPNCR"/>
</dbReference>
<keyword evidence="7" id="KW-0560">Oxidoreductase</keyword>
<dbReference type="Proteomes" id="UP000574369">
    <property type="component" value="Unassembled WGS sequence"/>
</dbReference>
<accession>A0ABR6GVP3</accession>
<keyword evidence="2" id="KW-0288">FMN</keyword>
<dbReference type="EMBL" id="JACHXO010000006">
    <property type="protein sequence ID" value="MBB3196120.1"/>
    <property type="molecule type" value="Genomic_DNA"/>
</dbReference>
<name>A0ABR6GVP3_9BURK</name>
<comment type="caution">
    <text evidence="7">The sequence shown here is derived from an EMBL/GenBank/DDBJ whole genome shotgun (WGS) entry which is preliminary data.</text>
</comment>
<evidence type="ECO:0000256" key="4">
    <source>
        <dbReference type="ARBA" id="ARBA00023797"/>
    </source>
</evidence>
<dbReference type="Pfam" id="PF00258">
    <property type="entry name" value="Flavodoxin_1"/>
    <property type="match status" value="1"/>
</dbReference>
<feature type="domain" description="FAD-binding FR-type" evidence="6">
    <location>
        <begin position="206"/>
        <end position="356"/>
    </location>
</feature>